<evidence type="ECO:0000313" key="2">
    <source>
        <dbReference type="Proteomes" id="UP000010290"/>
    </source>
</evidence>
<protein>
    <submittedName>
        <fullName evidence="1">Uncharacterized protein</fullName>
    </submittedName>
</protein>
<sequence>MAYIYINIKGLNQGLLSENCSKDYEDKIYATELNYSTFNDHEMIINFKKLIDKVSLLLHKVIMDNEELEFNFEIY</sequence>
<accession>K8WXC4</accession>
<comment type="caution">
    <text evidence="1">The sequence shown here is derived from an EMBL/GenBank/DDBJ whole genome shotgun (WGS) entry which is preliminary data.</text>
</comment>
<proteinExistence type="predicted"/>
<dbReference type="SUPFAM" id="SSF141452">
    <property type="entry name" value="Hcp1-like"/>
    <property type="match status" value="1"/>
</dbReference>
<dbReference type="HOGENOM" id="CLU_2668181_0_0_6"/>
<organism evidence="1 2">
    <name type="scientific">Providencia sneebia DSM 19967</name>
    <dbReference type="NCBI Taxonomy" id="1141660"/>
    <lineage>
        <taxon>Bacteria</taxon>
        <taxon>Pseudomonadati</taxon>
        <taxon>Pseudomonadota</taxon>
        <taxon>Gammaproteobacteria</taxon>
        <taxon>Enterobacterales</taxon>
        <taxon>Morganellaceae</taxon>
        <taxon>Providencia</taxon>
    </lineage>
</organism>
<evidence type="ECO:0000313" key="1">
    <source>
        <dbReference type="EMBL" id="EKT60845.1"/>
    </source>
</evidence>
<gene>
    <name evidence="1" type="ORF">OO7_02071</name>
</gene>
<dbReference type="EMBL" id="AKKN01000003">
    <property type="protein sequence ID" value="EKT60845.1"/>
    <property type="molecule type" value="Genomic_DNA"/>
</dbReference>
<reference evidence="1 2" key="1">
    <citation type="journal article" date="2012" name="BMC Genomics">
        <title>Comparative genomics of bacteria in the genus Providencia isolated from wild Drosophila melanogaster.</title>
        <authorList>
            <person name="Galac M.R."/>
            <person name="Lazzaro B.P."/>
        </authorList>
    </citation>
    <scope>NUCLEOTIDE SEQUENCE [LARGE SCALE GENOMIC DNA]</scope>
    <source>
        <strain evidence="1 2">DSM 19967</strain>
    </source>
</reference>
<name>K8WXC4_9GAMM</name>
<dbReference type="PATRIC" id="fig|1141660.3.peg.417"/>
<dbReference type="AlphaFoldDB" id="K8WXC4"/>
<keyword evidence="2" id="KW-1185">Reference proteome</keyword>
<dbReference type="InterPro" id="IPR036624">
    <property type="entry name" value="Hcp1-lik_sf"/>
</dbReference>
<dbReference type="Proteomes" id="UP000010290">
    <property type="component" value="Chromosome"/>
</dbReference>